<evidence type="ECO:0000256" key="8">
    <source>
        <dbReference type="ARBA" id="ARBA00022842"/>
    </source>
</evidence>
<protein>
    <recommendedName>
        <fullName evidence="5">Pyruvate decarboxylase</fullName>
        <ecNumber evidence="4">4.1.1.1</ecNumber>
    </recommendedName>
</protein>
<proteinExistence type="inferred from homology"/>
<dbReference type="Pfam" id="PF02775">
    <property type="entry name" value="TPP_enzyme_C"/>
    <property type="match status" value="1"/>
</dbReference>
<dbReference type="GO" id="GO:0000949">
    <property type="term" value="P:aromatic amino acid family catabolic process to alcohol via Ehrlich pathway"/>
    <property type="evidence" value="ECO:0007669"/>
    <property type="project" value="TreeGrafter"/>
</dbReference>
<evidence type="ECO:0000259" key="14">
    <source>
        <dbReference type="Pfam" id="PF02775"/>
    </source>
</evidence>
<dbReference type="InterPro" id="IPR012000">
    <property type="entry name" value="Thiamin_PyroP_enz_cen_dom"/>
</dbReference>
<feature type="binding site" evidence="11">
    <location>
        <position position="474"/>
    </location>
    <ligand>
        <name>Mg(2+)</name>
        <dbReference type="ChEBI" id="CHEBI:18420"/>
    </ligand>
</feature>
<dbReference type="InterPro" id="IPR029061">
    <property type="entry name" value="THDP-binding"/>
</dbReference>
<dbReference type="EMBL" id="NPHW01002611">
    <property type="protein sequence ID" value="OXV11089.1"/>
    <property type="molecule type" value="Genomic_DNA"/>
</dbReference>
<dbReference type="GO" id="GO:0004737">
    <property type="term" value="F:pyruvate decarboxylase activity"/>
    <property type="evidence" value="ECO:0007669"/>
    <property type="project" value="UniProtKB-EC"/>
</dbReference>
<dbReference type="InterPro" id="IPR047213">
    <property type="entry name" value="TPP_PYR_PDC_IPDC-like"/>
</dbReference>
<dbReference type="CDD" id="cd02005">
    <property type="entry name" value="TPP_PDC_IPDC"/>
    <property type="match status" value="1"/>
</dbReference>
<dbReference type="FunFam" id="3.40.50.970:FF:000024">
    <property type="entry name" value="Pyruvate decarboxylase isozyme"/>
    <property type="match status" value="1"/>
</dbReference>
<evidence type="ECO:0000256" key="11">
    <source>
        <dbReference type="PIRSR" id="PIRSR036565-2"/>
    </source>
</evidence>
<evidence type="ECO:0000256" key="3">
    <source>
        <dbReference type="ARBA" id="ARBA00007812"/>
    </source>
</evidence>
<keyword evidence="17" id="KW-1185">Reference proteome</keyword>
<dbReference type="SUPFAM" id="SSF52467">
    <property type="entry name" value="DHS-like NAD/FAD-binding domain"/>
    <property type="match status" value="1"/>
</dbReference>
<keyword evidence="7" id="KW-0210">Decarboxylase</keyword>
<dbReference type="InterPro" id="IPR011766">
    <property type="entry name" value="TPP_enzyme_TPP-bd"/>
</dbReference>
<evidence type="ECO:0000256" key="6">
    <source>
        <dbReference type="ARBA" id="ARBA00022723"/>
    </source>
</evidence>
<dbReference type="Proteomes" id="UP000243515">
    <property type="component" value="Unassembled WGS sequence"/>
</dbReference>
<evidence type="ECO:0000259" key="13">
    <source>
        <dbReference type="Pfam" id="PF00205"/>
    </source>
</evidence>
<dbReference type="InterPro" id="IPR029035">
    <property type="entry name" value="DHS-like_NAD/FAD-binding_dom"/>
</dbReference>
<dbReference type="GO" id="GO:0030976">
    <property type="term" value="F:thiamine pyrophosphate binding"/>
    <property type="evidence" value="ECO:0007669"/>
    <property type="project" value="InterPro"/>
</dbReference>
<dbReference type="Gene3D" id="3.40.50.1220">
    <property type="entry name" value="TPP-binding domain"/>
    <property type="match status" value="1"/>
</dbReference>
<evidence type="ECO:0000256" key="12">
    <source>
        <dbReference type="RuleBase" id="RU362132"/>
    </source>
</evidence>
<keyword evidence="6 11" id="KW-0479">Metal-binding</keyword>
<name>A0A232M3Y4_9EURO</name>
<feature type="domain" description="Thiamine pyrophosphate enzyme TPP-binding" evidence="14">
    <location>
        <begin position="406"/>
        <end position="506"/>
    </location>
</feature>
<feature type="domain" description="Thiamine pyrophosphate enzyme N-terminal TPP-binding" evidence="15">
    <location>
        <begin position="6"/>
        <end position="112"/>
    </location>
</feature>
<comment type="catalytic activity">
    <reaction evidence="1">
        <text>a 2-oxocarboxylate + H(+) = an aldehyde + CO2</text>
        <dbReference type="Rhea" id="RHEA:11628"/>
        <dbReference type="ChEBI" id="CHEBI:15378"/>
        <dbReference type="ChEBI" id="CHEBI:16526"/>
        <dbReference type="ChEBI" id="CHEBI:17478"/>
        <dbReference type="ChEBI" id="CHEBI:35179"/>
        <dbReference type="EC" id="4.1.1.1"/>
    </reaction>
</comment>
<evidence type="ECO:0000256" key="4">
    <source>
        <dbReference type="ARBA" id="ARBA00013202"/>
    </source>
</evidence>
<feature type="binding site" evidence="11">
    <location>
        <position position="472"/>
    </location>
    <ligand>
        <name>Mg(2+)</name>
        <dbReference type="ChEBI" id="CHEBI:18420"/>
    </ligand>
</feature>
<evidence type="ECO:0000313" key="17">
    <source>
        <dbReference type="Proteomes" id="UP000243515"/>
    </source>
</evidence>
<dbReference type="AlphaFoldDB" id="A0A232M3Y4"/>
<dbReference type="SUPFAM" id="SSF52518">
    <property type="entry name" value="Thiamin diphosphate-binding fold (THDP-binding)"/>
    <property type="match status" value="2"/>
</dbReference>
<dbReference type="CDD" id="cd07038">
    <property type="entry name" value="TPP_PYR_PDC_IPDC_like"/>
    <property type="match status" value="1"/>
</dbReference>
<dbReference type="EC" id="4.1.1.1" evidence="4"/>
<dbReference type="PANTHER" id="PTHR43452:SF30">
    <property type="entry name" value="PYRUVATE DECARBOXYLASE ISOZYME 1-RELATED"/>
    <property type="match status" value="1"/>
</dbReference>
<evidence type="ECO:0000256" key="5">
    <source>
        <dbReference type="ARBA" id="ARBA00014422"/>
    </source>
</evidence>
<evidence type="ECO:0000256" key="2">
    <source>
        <dbReference type="ARBA" id="ARBA00001964"/>
    </source>
</evidence>
<accession>A0A232M3Y4</accession>
<dbReference type="GO" id="GO:0005634">
    <property type="term" value="C:nucleus"/>
    <property type="evidence" value="ECO:0007669"/>
    <property type="project" value="TreeGrafter"/>
</dbReference>
<dbReference type="Gene3D" id="3.40.50.970">
    <property type="match status" value="2"/>
</dbReference>
<evidence type="ECO:0000256" key="9">
    <source>
        <dbReference type="ARBA" id="ARBA00023052"/>
    </source>
</evidence>
<keyword evidence="8 11" id="KW-0460">Magnesium</keyword>
<comment type="cofactor">
    <cofactor evidence="11">
        <name>Mg(2+)</name>
        <dbReference type="ChEBI" id="CHEBI:18420"/>
    </cofactor>
    <text evidence="11">Binds 1 Mg(2+) per subunit.</text>
</comment>
<dbReference type="FunFam" id="3.40.50.970:FF:000019">
    <property type="entry name" value="Pyruvate decarboxylase isozyme"/>
    <property type="match status" value="1"/>
</dbReference>
<gene>
    <name evidence="16" type="ORF">Egran_01153</name>
</gene>
<dbReference type="Pfam" id="PF00205">
    <property type="entry name" value="TPP_enzyme_M"/>
    <property type="match status" value="1"/>
</dbReference>
<evidence type="ECO:0000256" key="1">
    <source>
        <dbReference type="ARBA" id="ARBA00001041"/>
    </source>
</evidence>
<comment type="cofactor">
    <cofactor evidence="2">
        <name>thiamine diphosphate</name>
        <dbReference type="ChEBI" id="CHEBI:58937"/>
    </cofactor>
</comment>
<dbReference type="InterPro" id="IPR047214">
    <property type="entry name" value="TPP_PDC_IPDC"/>
</dbReference>
<reference evidence="16 17" key="1">
    <citation type="journal article" date="2015" name="Environ. Microbiol.">
        <title>Metagenome sequence of Elaphomyces granulatus from sporocarp tissue reveals Ascomycota ectomycorrhizal fingerprints of genome expansion and a Proteobacteria-rich microbiome.</title>
        <authorList>
            <person name="Quandt C.A."/>
            <person name="Kohler A."/>
            <person name="Hesse C.N."/>
            <person name="Sharpton T.J."/>
            <person name="Martin F."/>
            <person name="Spatafora J.W."/>
        </authorList>
    </citation>
    <scope>NUCLEOTIDE SEQUENCE [LARGE SCALE GENOMIC DNA]</scope>
    <source>
        <strain evidence="16 17">OSC145934</strain>
    </source>
</reference>
<dbReference type="PIRSF" id="PIRSF036565">
    <property type="entry name" value="Pyruvt_ip_decrb"/>
    <property type="match status" value="1"/>
</dbReference>
<keyword evidence="10" id="KW-0456">Lyase</keyword>
<evidence type="ECO:0000313" key="16">
    <source>
        <dbReference type="EMBL" id="OXV11089.1"/>
    </source>
</evidence>
<dbReference type="InterPro" id="IPR012110">
    <property type="entry name" value="PDC/IPDC-like"/>
</dbReference>
<dbReference type="OrthoDB" id="3970464at2759"/>
<comment type="similarity">
    <text evidence="3 12">Belongs to the TPP enzyme family.</text>
</comment>
<organism evidence="16 17">
    <name type="scientific">Elaphomyces granulatus</name>
    <dbReference type="NCBI Taxonomy" id="519963"/>
    <lineage>
        <taxon>Eukaryota</taxon>
        <taxon>Fungi</taxon>
        <taxon>Dikarya</taxon>
        <taxon>Ascomycota</taxon>
        <taxon>Pezizomycotina</taxon>
        <taxon>Eurotiomycetes</taxon>
        <taxon>Eurotiomycetidae</taxon>
        <taxon>Eurotiales</taxon>
        <taxon>Elaphomycetaceae</taxon>
        <taxon>Elaphomyces</taxon>
    </lineage>
</organism>
<evidence type="ECO:0000259" key="15">
    <source>
        <dbReference type="Pfam" id="PF02776"/>
    </source>
</evidence>
<dbReference type="Pfam" id="PF02776">
    <property type="entry name" value="TPP_enzyme_N"/>
    <property type="match status" value="1"/>
</dbReference>
<dbReference type="InterPro" id="IPR012001">
    <property type="entry name" value="Thiamin_PyroP_enz_TPP-bd_dom"/>
</dbReference>
<sequence length="572" mass="62472">MAEIQIGKYLFERIKQLGIKSVFGVPGDYELVLLDMVPETGLTWRGNPNELIASYAADGYARVNGTAAFVTTFGPGELSAYCGVGGQYTEYVPVVHIVGYPSTQAIKSHAIMHHSLGDGKFGMYHEMTRYITVASTVLEDRHTAAGEIDRVLNLMMYYSRPVYIGVPVNIGTQTIPVTGLQTPLLTALPPNDTEVESKVVRQIIDLLASRTNPVIIVDGGAVRNDVIQESSTLIKLLGRPYFITAMSKGGISERLGFFGGVYGGGASTEGVRTAVEQAGLVLFIGSYPSDFNTGEFTEQIKPTAIIDFQRFTVDILGIKYDVKMKYVLQRLIQDLQTTNTKASQVQAISWNPYPGDQPEVPDKLTQDFLWPALGKYFRPGDYIVAETGTSSFGIPAASLLNVDNVKMYNQTIFGSIGYATGAALGSFIAGKENDSIKRGILITGEGSLQLTVQAFSDLLRHELNTTVFVLNNDGYTIERLIHGMEAAYNKVPDWDYSALCQTFGPSFKSRYYRIATGSELVKLLSDPEFNAADCTQVVELILGKHDAPFSVKLAAQAVENFNKSQSGKVKKI</sequence>
<evidence type="ECO:0000256" key="7">
    <source>
        <dbReference type="ARBA" id="ARBA00022793"/>
    </source>
</evidence>
<feature type="domain" description="Thiamine pyrophosphate enzyme central" evidence="13">
    <location>
        <begin position="200"/>
        <end position="307"/>
    </location>
</feature>
<dbReference type="GO" id="GO:0005829">
    <property type="term" value="C:cytosol"/>
    <property type="evidence" value="ECO:0007669"/>
    <property type="project" value="TreeGrafter"/>
</dbReference>
<keyword evidence="9 12" id="KW-0786">Thiamine pyrophosphate</keyword>
<dbReference type="GO" id="GO:0000287">
    <property type="term" value="F:magnesium ion binding"/>
    <property type="evidence" value="ECO:0007669"/>
    <property type="project" value="InterPro"/>
</dbReference>
<comment type="caution">
    <text evidence="16">The sequence shown here is derived from an EMBL/GenBank/DDBJ whole genome shotgun (WGS) entry which is preliminary data.</text>
</comment>
<dbReference type="PANTHER" id="PTHR43452">
    <property type="entry name" value="PYRUVATE DECARBOXYLASE"/>
    <property type="match status" value="1"/>
</dbReference>
<evidence type="ECO:0000256" key="10">
    <source>
        <dbReference type="ARBA" id="ARBA00023239"/>
    </source>
</evidence>